<dbReference type="EMBL" id="WNDQ01000026">
    <property type="protein sequence ID" value="KAF1021076.1"/>
    <property type="molecule type" value="Genomic_DNA"/>
</dbReference>
<dbReference type="Proteomes" id="UP000461670">
    <property type="component" value="Unassembled WGS sequence"/>
</dbReference>
<evidence type="ECO:0000256" key="6">
    <source>
        <dbReference type="RuleBase" id="RU364043"/>
    </source>
</evidence>
<sequence length="197" mass="21451">MTHAAPLDLAPPASPAAPTPIPGAAAVRMPVSKFAADRWRPNTTVAAIIERDGRFLLVEEDTADGLRLNNPAGHLDPGEAPETACVREVLEETKHRFTATALVGVYLSRFTKTSTGEDVTYLRFAYTGELGDEVPGAEFDEGIVRTLWMSYEEIVASADRHRTPLLLRGIDDYLTGRRYPLDVVHADPSILQTPAQG</sequence>
<dbReference type="Gene3D" id="3.90.79.10">
    <property type="entry name" value="Nucleoside Triphosphate Pyrophosphohydrolase"/>
    <property type="match status" value="1"/>
</dbReference>
<dbReference type="PANTHER" id="PTHR43046">
    <property type="entry name" value="GDP-MANNOSE MANNOSYL HYDROLASE"/>
    <property type="match status" value="1"/>
</dbReference>
<accession>A0A7V8FNQ6</accession>
<dbReference type="GO" id="GO:0004787">
    <property type="term" value="F:thiamine diphosphate phosphatase activity"/>
    <property type="evidence" value="ECO:0007669"/>
    <property type="project" value="InterPro"/>
</dbReference>
<dbReference type="PROSITE" id="PS51462">
    <property type="entry name" value="NUDIX"/>
    <property type="match status" value="1"/>
</dbReference>
<evidence type="ECO:0000313" key="9">
    <source>
        <dbReference type="Proteomes" id="UP000461670"/>
    </source>
</evidence>
<dbReference type="AlphaFoldDB" id="A0A7V8FNQ6"/>
<keyword evidence="5 6" id="KW-0378">Hydrolase</keyword>
<dbReference type="CDD" id="cd03675">
    <property type="entry name" value="NUDIX_Hydrolase"/>
    <property type="match status" value="1"/>
</dbReference>
<organism evidence="8 9">
    <name type="scientific">Paracidovorax wautersii</name>
    <dbReference type="NCBI Taxonomy" id="1177982"/>
    <lineage>
        <taxon>Bacteria</taxon>
        <taxon>Pseudomonadati</taxon>
        <taxon>Pseudomonadota</taxon>
        <taxon>Betaproteobacteria</taxon>
        <taxon>Burkholderiales</taxon>
        <taxon>Comamonadaceae</taxon>
        <taxon>Paracidovorax</taxon>
    </lineage>
</organism>
<evidence type="ECO:0000256" key="4">
    <source>
        <dbReference type="ARBA" id="ARBA00015552"/>
    </source>
</evidence>
<feature type="domain" description="Nudix hydrolase" evidence="7">
    <location>
        <begin position="38"/>
        <end position="171"/>
    </location>
</feature>
<evidence type="ECO:0000256" key="3">
    <source>
        <dbReference type="ARBA" id="ARBA00011245"/>
    </source>
</evidence>
<evidence type="ECO:0000256" key="5">
    <source>
        <dbReference type="ARBA" id="ARBA00022801"/>
    </source>
</evidence>
<evidence type="ECO:0000256" key="1">
    <source>
        <dbReference type="ARBA" id="ARBA00001946"/>
    </source>
</evidence>
<reference evidence="9" key="1">
    <citation type="journal article" date="2020" name="MBio">
        <title>Horizontal gene transfer to a defensive symbiont with a reduced genome amongst a multipartite beetle microbiome.</title>
        <authorList>
            <person name="Waterworth S.C."/>
            <person name="Florez L.V."/>
            <person name="Rees E.R."/>
            <person name="Hertweck C."/>
            <person name="Kaltenpoth M."/>
            <person name="Kwan J.C."/>
        </authorList>
    </citation>
    <scope>NUCLEOTIDE SEQUENCE [LARGE SCALE GENOMIC DNA]</scope>
</reference>
<dbReference type="PANTHER" id="PTHR43046:SF14">
    <property type="entry name" value="MUTT_NUDIX FAMILY PROTEIN"/>
    <property type="match status" value="1"/>
</dbReference>
<protein>
    <recommendedName>
        <fullName evidence="4 6">Phosphatase NudJ</fullName>
        <ecNumber evidence="6">3.6.1.-</ecNumber>
    </recommendedName>
</protein>
<dbReference type="InterPro" id="IPR000086">
    <property type="entry name" value="NUDIX_hydrolase_dom"/>
</dbReference>
<proteinExistence type="inferred from homology"/>
<comment type="similarity">
    <text evidence="2 6">Belongs to the Nudix hydrolase family. NudJ subfamily.</text>
</comment>
<comment type="cofactor">
    <cofactor evidence="1 6">
        <name>Mg(2+)</name>
        <dbReference type="ChEBI" id="CHEBI:18420"/>
    </cofactor>
</comment>
<dbReference type="GO" id="GO:0017111">
    <property type="term" value="F:ribonucleoside triphosphate phosphatase activity"/>
    <property type="evidence" value="ECO:0007669"/>
    <property type="project" value="InterPro"/>
</dbReference>
<evidence type="ECO:0000256" key="2">
    <source>
        <dbReference type="ARBA" id="ARBA00007608"/>
    </source>
</evidence>
<dbReference type="InterPro" id="IPR033713">
    <property type="entry name" value="NudJ"/>
</dbReference>
<keyword evidence="6" id="KW-0460">Magnesium</keyword>
<evidence type="ECO:0000259" key="7">
    <source>
        <dbReference type="PROSITE" id="PS51462"/>
    </source>
</evidence>
<dbReference type="EC" id="3.6.1.-" evidence="6"/>
<dbReference type="GO" id="GO:0017110">
    <property type="term" value="F:nucleoside diphosphate phosphatase activity"/>
    <property type="evidence" value="ECO:0007669"/>
    <property type="project" value="InterPro"/>
</dbReference>
<name>A0A7V8FNQ6_9BURK</name>
<comment type="subunit">
    <text evidence="3 6">Monomer.</text>
</comment>
<dbReference type="Pfam" id="PF00293">
    <property type="entry name" value="NUDIX"/>
    <property type="match status" value="1"/>
</dbReference>
<dbReference type="SUPFAM" id="SSF55811">
    <property type="entry name" value="Nudix"/>
    <property type="match status" value="1"/>
</dbReference>
<gene>
    <name evidence="6 8" type="primary">nudJ</name>
    <name evidence="8" type="ORF">GAK30_02100</name>
</gene>
<comment type="caution">
    <text evidence="8">The sequence shown here is derived from an EMBL/GenBank/DDBJ whole genome shotgun (WGS) entry which is preliminary data.</text>
</comment>
<dbReference type="InterPro" id="IPR015797">
    <property type="entry name" value="NUDIX_hydrolase-like_dom_sf"/>
</dbReference>
<evidence type="ECO:0000313" key="8">
    <source>
        <dbReference type="EMBL" id="KAF1021076.1"/>
    </source>
</evidence>